<feature type="region of interest" description="Disordered" evidence="1">
    <location>
        <begin position="1"/>
        <end position="95"/>
    </location>
</feature>
<dbReference type="EMBL" id="FNVT01000005">
    <property type="protein sequence ID" value="SEG83709.1"/>
    <property type="molecule type" value="Genomic_DNA"/>
</dbReference>
<dbReference type="Proteomes" id="UP000236732">
    <property type="component" value="Unassembled WGS sequence"/>
</dbReference>
<gene>
    <name evidence="2" type="ORF">SAMN05444920_105245</name>
</gene>
<evidence type="ECO:0000313" key="2">
    <source>
        <dbReference type="EMBL" id="SEG83709.1"/>
    </source>
</evidence>
<feature type="compositionally biased region" description="Low complexity" evidence="1">
    <location>
        <begin position="34"/>
        <end position="46"/>
    </location>
</feature>
<sequence>MSMLNSRRATAKGQRGEGAQRPAPSSKANAKRTPSAPAPSARPSKISAKRLPSTPRRPTVRDQNEENAQHPDRPPKDNAMRTLNTLPTDRAKAVS</sequence>
<protein>
    <submittedName>
        <fullName evidence="2">Uncharacterized protein</fullName>
    </submittedName>
</protein>
<proteinExistence type="predicted"/>
<evidence type="ECO:0000313" key="3">
    <source>
        <dbReference type="Proteomes" id="UP000236732"/>
    </source>
</evidence>
<reference evidence="2 3" key="1">
    <citation type="submission" date="2016-10" db="EMBL/GenBank/DDBJ databases">
        <authorList>
            <person name="de Groot N.N."/>
        </authorList>
    </citation>
    <scope>NUCLEOTIDE SEQUENCE [LARGE SCALE GENOMIC DNA]</scope>
    <source>
        <strain evidence="2 3">CGMCC 4.7037</strain>
    </source>
</reference>
<accession>A0A1H6DEI7</accession>
<dbReference type="AlphaFoldDB" id="A0A1H6DEI7"/>
<evidence type="ECO:0000256" key="1">
    <source>
        <dbReference type="SAM" id="MobiDB-lite"/>
    </source>
</evidence>
<keyword evidence="3" id="KW-1185">Reference proteome</keyword>
<organism evidence="2 3">
    <name type="scientific">Nonomuraea solani</name>
    <dbReference type="NCBI Taxonomy" id="1144553"/>
    <lineage>
        <taxon>Bacteria</taxon>
        <taxon>Bacillati</taxon>
        <taxon>Actinomycetota</taxon>
        <taxon>Actinomycetes</taxon>
        <taxon>Streptosporangiales</taxon>
        <taxon>Streptosporangiaceae</taxon>
        <taxon>Nonomuraea</taxon>
    </lineage>
</organism>
<name>A0A1H6DEI7_9ACTN</name>
<feature type="compositionally biased region" description="Basic and acidic residues" evidence="1">
    <location>
        <begin position="59"/>
        <end position="79"/>
    </location>
</feature>